<protein>
    <submittedName>
        <fullName evidence="2">FkbM family methyltransferase</fullName>
    </submittedName>
</protein>
<dbReference type="GO" id="GO:0008168">
    <property type="term" value="F:methyltransferase activity"/>
    <property type="evidence" value="ECO:0007669"/>
    <property type="project" value="UniProtKB-KW"/>
</dbReference>
<dbReference type="Pfam" id="PF05050">
    <property type="entry name" value="Methyltransf_21"/>
    <property type="match status" value="1"/>
</dbReference>
<feature type="domain" description="Methyltransferase FkbM" evidence="1">
    <location>
        <begin position="74"/>
        <end position="276"/>
    </location>
</feature>
<dbReference type="RefSeq" id="WP_225955612.1">
    <property type="nucleotide sequence ID" value="NZ_JADBEG010000001.1"/>
</dbReference>
<dbReference type="PANTHER" id="PTHR34203">
    <property type="entry name" value="METHYLTRANSFERASE, FKBM FAMILY PROTEIN"/>
    <property type="match status" value="1"/>
</dbReference>
<comment type="caution">
    <text evidence="2">The sequence shown here is derived from an EMBL/GenBank/DDBJ whole genome shotgun (WGS) entry which is preliminary data.</text>
</comment>
<dbReference type="EMBL" id="JADBEG010000001">
    <property type="protein sequence ID" value="MBE1494252.1"/>
    <property type="molecule type" value="Genomic_DNA"/>
</dbReference>
<keyword evidence="2" id="KW-0808">Transferase</keyword>
<name>A0ABR9HTK2_9PSEU</name>
<dbReference type="NCBIfam" id="TIGR01444">
    <property type="entry name" value="fkbM_fam"/>
    <property type="match status" value="2"/>
</dbReference>
<evidence type="ECO:0000259" key="1">
    <source>
        <dbReference type="Pfam" id="PF05050"/>
    </source>
</evidence>
<dbReference type="InterPro" id="IPR052514">
    <property type="entry name" value="SAM-dependent_MTase"/>
</dbReference>
<evidence type="ECO:0000313" key="2">
    <source>
        <dbReference type="EMBL" id="MBE1494252.1"/>
    </source>
</evidence>
<keyword evidence="2" id="KW-0489">Methyltransferase</keyword>
<gene>
    <name evidence="2" type="ORF">H4696_001352</name>
</gene>
<keyword evidence="3" id="KW-1185">Reference proteome</keyword>
<dbReference type="InterPro" id="IPR029063">
    <property type="entry name" value="SAM-dependent_MTases_sf"/>
</dbReference>
<organism evidence="2 3">
    <name type="scientific">Amycolatopsis lexingtonensis</name>
    <dbReference type="NCBI Taxonomy" id="218822"/>
    <lineage>
        <taxon>Bacteria</taxon>
        <taxon>Bacillati</taxon>
        <taxon>Actinomycetota</taxon>
        <taxon>Actinomycetes</taxon>
        <taxon>Pseudonocardiales</taxon>
        <taxon>Pseudonocardiaceae</taxon>
        <taxon>Amycolatopsis</taxon>
    </lineage>
</organism>
<dbReference type="SUPFAM" id="SSF53335">
    <property type="entry name" value="S-adenosyl-L-methionine-dependent methyltransferases"/>
    <property type="match status" value="1"/>
</dbReference>
<accession>A0ABR9HTK2</accession>
<sequence length="305" mass="33451">MPGGYPGGRRFTPGAESAFRGWTAAAVADIPSPVPLDAIDLHSINPWEVAFLREEVGAYFAHGIDLAPGATVLDVGANVGVFSAAVFERLGGDARIYAFEPLPPLFETLDRNGRDFFAERLTALPYGLAAAEDELDFSYFPAATIFSSSLRDENNIEVERRRVTASVVEMIRRGGLGGGLRRVPAPVLRGIVGRKLRVMRELETHRVRVRPLSAVLDEHGIERVDLLKVDVEGAELDVLRGLEDRHWPLVRQAVVEVEGWREHRETVRDVFTARGFTVEAVQDPVQEAADIGMVFAVSGTRASRG</sequence>
<reference evidence="2 3" key="1">
    <citation type="submission" date="2020-10" db="EMBL/GenBank/DDBJ databases">
        <title>Sequencing the genomes of 1000 actinobacteria strains.</title>
        <authorList>
            <person name="Klenk H.-P."/>
        </authorList>
    </citation>
    <scope>NUCLEOTIDE SEQUENCE [LARGE SCALE GENOMIC DNA]</scope>
    <source>
        <strain evidence="2 3">DSM 44653</strain>
    </source>
</reference>
<dbReference type="GO" id="GO:0032259">
    <property type="term" value="P:methylation"/>
    <property type="evidence" value="ECO:0007669"/>
    <property type="project" value="UniProtKB-KW"/>
</dbReference>
<dbReference type="PANTHER" id="PTHR34203:SF13">
    <property type="entry name" value="EXPRESSED PROTEIN"/>
    <property type="match status" value="1"/>
</dbReference>
<dbReference type="Proteomes" id="UP000631670">
    <property type="component" value="Unassembled WGS sequence"/>
</dbReference>
<evidence type="ECO:0000313" key="3">
    <source>
        <dbReference type="Proteomes" id="UP000631670"/>
    </source>
</evidence>
<dbReference type="InterPro" id="IPR006342">
    <property type="entry name" value="FkbM_mtfrase"/>
</dbReference>
<dbReference type="Gene3D" id="3.40.50.150">
    <property type="entry name" value="Vaccinia Virus protein VP39"/>
    <property type="match status" value="1"/>
</dbReference>
<proteinExistence type="predicted"/>